<dbReference type="RefSeq" id="WP_221249722.1">
    <property type="nucleotide sequence ID" value="NZ_AP024355.1"/>
</dbReference>
<proteinExistence type="predicted"/>
<dbReference type="PROSITE" id="PS00444">
    <property type="entry name" value="POLYPRENYL_SYNTHASE_2"/>
    <property type="match status" value="1"/>
</dbReference>
<protein>
    <recommendedName>
        <fullName evidence="3">Thiopeptide-type bacteriocin biosynthesis domain-containing protein</fullName>
    </recommendedName>
</protein>
<name>A0ABM8I092_9BACT</name>
<reference evidence="1 2" key="2">
    <citation type="journal article" date="2021" name="Int. J. Syst. Evol. Microbiol.">
        <title>Isolation and Polyphasic Characterization of Desulfuromonas versatilis sp. Nov., an Electrogenic Bacteria Capable of Versatile Metabolism Isolated from a Graphene Oxide-Reducing Enrichment Culture.</title>
        <authorList>
            <person name="Xie L."/>
            <person name="Yoshida N."/>
            <person name="Ishii S."/>
            <person name="Meng L."/>
        </authorList>
    </citation>
    <scope>NUCLEOTIDE SEQUENCE [LARGE SCALE GENOMIC DNA]</scope>
    <source>
        <strain evidence="1 2">NIT-T3</strain>
    </source>
</reference>
<evidence type="ECO:0000313" key="1">
    <source>
        <dbReference type="EMBL" id="BCR06347.1"/>
    </source>
</evidence>
<organism evidence="1 2">
    <name type="scientific">Desulfuromonas versatilis</name>
    <dbReference type="NCBI Taxonomy" id="2802975"/>
    <lineage>
        <taxon>Bacteria</taxon>
        <taxon>Pseudomonadati</taxon>
        <taxon>Thermodesulfobacteriota</taxon>
        <taxon>Desulfuromonadia</taxon>
        <taxon>Desulfuromonadales</taxon>
        <taxon>Desulfuromonadaceae</taxon>
        <taxon>Desulfuromonas</taxon>
    </lineage>
</organism>
<gene>
    <name evidence="1" type="ORF">DESUT3_34160</name>
</gene>
<dbReference type="InterPro" id="IPR033749">
    <property type="entry name" value="Polyprenyl_synt_CS"/>
</dbReference>
<dbReference type="SUPFAM" id="SSF48576">
    <property type="entry name" value="Terpenoid synthases"/>
    <property type="match status" value="1"/>
</dbReference>
<dbReference type="Gene3D" id="1.10.600.10">
    <property type="entry name" value="Farnesyl Diphosphate Synthase"/>
    <property type="match status" value="1"/>
</dbReference>
<dbReference type="InterPro" id="IPR008949">
    <property type="entry name" value="Isoprenoid_synthase_dom_sf"/>
</dbReference>
<dbReference type="CDD" id="cd00385">
    <property type="entry name" value="Isoprenoid_Biosyn_C1"/>
    <property type="match status" value="1"/>
</dbReference>
<evidence type="ECO:0000313" key="2">
    <source>
        <dbReference type="Proteomes" id="UP001319827"/>
    </source>
</evidence>
<evidence type="ECO:0008006" key="3">
    <source>
        <dbReference type="Google" id="ProtNLM"/>
    </source>
</evidence>
<reference evidence="1 2" key="1">
    <citation type="journal article" date="2016" name="C (Basel)">
        <title>Selective Growth of and Electricity Production by Marine Exoelectrogenic Bacteria in Self-Aggregated Hydrogel of Microbially Reduced Graphene Oxide.</title>
        <authorList>
            <person name="Yoshida N."/>
            <person name="Goto Y."/>
            <person name="Miyata Y."/>
        </authorList>
    </citation>
    <scope>NUCLEOTIDE SEQUENCE [LARGE SCALE GENOMIC DNA]</scope>
    <source>
        <strain evidence="1 2">NIT-T3</strain>
    </source>
</reference>
<keyword evidence="2" id="KW-1185">Reference proteome</keyword>
<accession>A0ABM8I092</accession>
<dbReference type="Proteomes" id="UP001319827">
    <property type="component" value="Chromosome"/>
</dbReference>
<dbReference type="EMBL" id="AP024355">
    <property type="protein sequence ID" value="BCR06347.1"/>
    <property type="molecule type" value="Genomic_DNA"/>
</dbReference>
<sequence>MRSIIAMRRLYPALQEHRLVEAETRRLLEQTLEPRYLVPAGPAPGMLKYAQRNFFSTLFLAIYKAVGIDRERRLFYGVLNHAIRGIVTGTDNLLDDEYKEMLPLRFPAEATRFKSVMHILLFDRFLFQAVDEARERGLVSREQGQRINREIFTAMVPIGEEEATEEGGVRQVLPPEEILASVHMYKGGNLLRLAFVAPLLIEASLREPLAKADRGIYGIGMALQVIDDLTDFYDDLRDRRHNYLVSSVQHEGSAAERGRLDQLLRGENSAQSPIDRAFAESASRVMQRAIGEALDGFDRLHEAGFWLTRPRALELIRYLFRLRGVGHLLRLLPADARFTENLDVRHAA</sequence>